<evidence type="ECO:0000313" key="1">
    <source>
        <dbReference type="Proteomes" id="UP000887580"/>
    </source>
</evidence>
<dbReference type="Proteomes" id="UP000887580">
    <property type="component" value="Unplaced"/>
</dbReference>
<organism evidence="1 2">
    <name type="scientific">Panagrolaimus sp. PS1159</name>
    <dbReference type="NCBI Taxonomy" id="55785"/>
    <lineage>
        <taxon>Eukaryota</taxon>
        <taxon>Metazoa</taxon>
        <taxon>Ecdysozoa</taxon>
        <taxon>Nematoda</taxon>
        <taxon>Chromadorea</taxon>
        <taxon>Rhabditida</taxon>
        <taxon>Tylenchina</taxon>
        <taxon>Panagrolaimomorpha</taxon>
        <taxon>Panagrolaimoidea</taxon>
        <taxon>Panagrolaimidae</taxon>
        <taxon>Panagrolaimus</taxon>
    </lineage>
</organism>
<sequence>MSETVIIANLSDALHLLQKQLDEVKADNQANNNAFFMCSMGLIIFFMQCGFAFLEAGAVRSKNTTNILIKNVLDSCIVIIAYAITGYAFAYGGDDSSTLKSFMGTSGFFMSGVTDYPKFFFQYVFAATAATIVSGAVVERCEFACYLVYCTVISAIVYPIITHWGWHSNGWMAAGIAVGEGQTTYIDYAGSGMVHLCGGTISFFAAYMIGARIGRFPEKDAEETSPEIQGHSVPFAALGGFILMFGFLAFNGGSTADISSHDVGKTVALAMTNTIMSGAFAALVYLVIHQICNGKWTLILTINACLAGMVAACGACNNMDPWCAALTGTGASFAYLGFSKLMLKLKIDDPLDAFAVHAGGGLWGLIAACLFSRTGILYNFIDFLGGHESHLSLAFAQLGWQLICALAIIIWSSALMIPVFWILKKLGKFRVPPEVEIKGLDIFKHGEAAYPIHAYGHGWDDHVVTTADGHKKSFSALAEISIEELANAYERKTSVLPKADTRKLSFYHNRQRYEHPEHHQINLKNGNNKSNGTSTNGKPLATEPGLGITINDEIPRR</sequence>
<proteinExistence type="predicted"/>
<name>A0AC35GFB0_9BILA</name>
<evidence type="ECO:0000313" key="2">
    <source>
        <dbReference type="WBParaSite" id="PS1159_v2.g4412.t1"/>
    </source>
</evidence>
<protein>
    <submittedName>
        <fullName evidence="2">Ammonium transporter</fullName>
    </submittedName>
</protein>
<reference evidence="2" key="1">
    <citation type="submission" date="2022-11" db="UniProtKB">
        <authorList>
            <consortium name="WormBaseParasite"/>
        </authorList>
    </citation>
    <scope>IDENTIFICATION</scope>
</reference>
<dbReference type="WBParaSite" id="PS1159_v2.g4412.t1">
    <property type="protein sequence ID" value="PS1159_v2.g4412.t1"/>
    <property type="gene ID" value="PS1159_v2.g4412"/>
</dbReference>
<accession>A0AC35GFB0</accession>